<feature type="non-terminal residue" evidence="9">
    <location>
        <position position="100"/>
    </location>
</feature>
<keyword evidence="4" id="KW-0472">Membrane</keyword>
<comment type="caution">
    <text evidence="9">The sequence shown here is derived from an EMBL/GenBank/DDBJ whole genome shotgun (WGS) entry which is preliminary data.</text>
</comment>
<dbReference type="GO" id="GO:0016020">
    <property type="term" value="C:membrane"/>
    <property type="evidence" value="ECO:0007669"/>
    <property type="project" value="UniProtKB-SubCell"/>
</dbReference>
<evidence type="ECO:0000259" key="8">
    <source>
        <dbReference type="Pfam" id="PF01094"/>
    </source>
</evidence>
<dbReference type="Proteomes" id="UP001445076">
    <property type="component" value="Unassembled WGS sequence"/>
</dbReference>
<dbReference type="Pfam" id="PF01094">
    <property type="entry name" value="ANF_receptor"/>
    <property type="match status" value="1"/>
</dbReference>
<evidence type="ECO:0000256" key="1">
    <source>
        <dbReference type="ARBA" id="ARBA00004141"/>
    </source>
</evidence>
<reference evidence="9 10" key="1">
    <citation type="journal article" date="2024" name="BMC Genomics">
        <title>Genome assembly of redclaw crayfish (Cherax quadricarinatus) provides insights into its immune adaptation and hypoxia tolerance.</title>
        <authorList>
            <person name="Liu Z."/>
            <person name="Zheng J."/>
            <person name="Li H."/>
            <person name="Fang K."/>
            <person name="Wang S."/>
            <person name="He J."/>
            <person name="Zhou D."/>
            <person name="Weng S."/>
            <person name="Chi M."/>
            <person name="Gu Z."/>
            <person name="He J."/>
            <person name="Li F."/>
            <person name="Wang M."/>
        </authorList>
    </citation>
    <scope>NUCLEOTIDE SEQUENCE [LARGE SCALE GENOMIC DNA]</scope>
    <source>
        <strain evidence="9">ZL_2023a</strain>
    </source>
</reference>
<dbReference type="SUPFAM" id="SSF53822">
    <property type="entry name" value="Periplasmic binding protein-like I"/>
    <property type="match status" value="1"/>
</dbReference>
<evidence type="ECO:0000256" key="7">
    <source>
        <dbReference type="SAM" id="MobiDB-lite"/>
    </source>
</evidence>
<gene>
    <name evidence="9" type="ORF">OTU49_009979</name>
</gene>
<keyword evidence="2" id="KW-0812">Transmembrane</keyword>
<dbReference type="Gene3D" id="3.40.50.2300">
    <property type="match status" value="1"/>
</dbReference>
<sequence length="100" mass="11029">PKQKSAFTLTCGEIREQYGIQRVEAAFMAIDKINEDPRLLPNITLGVEIRDSCWYSSIALEQSIEFIRDSLAFPIGSSTNSTPKSDACKTSVSTSKRLVG</sequence>
<feature type="region of interest" description="Disordered" evidence="7">
    <location>
        <begin position="77"/>
        <end position="100"/>
    </location>
</feature>
<accession>A0AAW0W8V4</accession>
<keyword evidence="3" id="KW-1133">Transmembrane helix</keyword>
<evidence type="ECO:0000313" key="9">
    <source>
        <dbReference type="EMBL" id="KAK8726660.1"/>
    </source>
</evidence>
<evidence type="ECO:0000256" key="6">
    <source>
        <dbReference type="ARBA" id="ARBA00023180"/>
    </source>
</evidence>
<keyword evidence="10" id="KW-1185">Reference proteome</keyword>
<dbReference type="PANTHER" id="PTHR24060">
    <property type="entry name" value="METABOTROPIC GLUTAMATE RECEPTOR"/>
    <property type="match status" value="1"/>
</dbReference>
<dbReference type="PRINTS" id="PR00248">
    <property type="entry name" value="GPCRMGR"/>
</dbReference>
<protein>
    <recommendedName>
        <fullName evidence="8">Receptor ligand binding region domain-containing protein</fullName>
    </recommendedName>
</protein>
<evidence type="ECO:0000256" key="5">
    <source>
        <dbReference type="ARBA" id="ARBA00023170"/>
    </source>
</evidence>
<name>A0AAW0W8V4_CHEQU</name>
<organism evidence="9 10">
    <name type="scientific">Cherax quadricarinatus</name>
    <name type="common">Australian red claw crayfish</name>
    <dbReference type="NCBI Taxonomy" id="27406"/>
    <lineage>
        <taxon>Eukaryota</taxon>
        <taxon>Metazoa</taxon>
        <taxon>Ecdysozoa</taxon>
        <taxon>Arthropoda</taxon>
        <taxon>Crustacea</taxon>
        <taxon>Multicrustacea</taxon>
        <taxon>Malacostraca</taxon>
        <taxon>Eumalacostraca</taxon>
        <taxon>Eucarida</taxon>
        <taxon>Decapoda</taxon>
        <taxon>Pleocyemata</taxon>
        <taxon>Astacidea</taxon>
        <taxon>Parastacoidea</taxon>
        <taxon>Parastacidae</taxon>
        <taxon>Cherax</taxon>
    </lineage>
</organism>
<keyword evidence="5" id="KW-0675">Receptor</keyword>
<dbReference type="EMBL" id="JARKIK010000078">
    <property type="protein sequence ID" value="KAK8726660.1"/>
    <property type="molecule type" value="Genomic_DNA"/>
</dbReference>
<dbReference type="InterPro" id="IPR000337">
    <property type="entry name" value="GPCR_3"/>
</dbReference>
<dbReference type="InterPro" id="IPR028082">
    <property type="entry name" value="Peripla_BP_I"/>
</dbReference>
<feature type="non-terminal residue" evidence="9">
    <location>
        <position position="1"/>
    </location>
</feature>
<evidence type="ECO:0000313" key="10">
    <source>
        <dbReference type="Proteomes" id="UP001445076"/>
    </source>
</evidence>
<evidence type="ECO:0000256" key="3">
    <source>
        <dbReference type="ARBA" id="ARBA00022989"/>
    </source>
</evidence>
<dbReference type="InterPro" id="IPR050726">
    <property type="entry name" value="mGluR"/>
</dbReference>
<dbReference type="InterPro" id="IPR001828">
    <property type="entry name" value="ANF_lig-bd_rcpt"/>
</dbReference>
<dbReference type="AlphaFoldDB" id="A0AAW0W8V4"/>
<evidence type="ECO:0000256" key="2">
    <source>
        <dbReference type="ARBA" id="ARBA00022692"/>
    </source>
</evidence>
<dbReference type="GO" id="GO:0004930">
    <property type="term" value="F:G protein-coupled receptor activity"/>
    <property type="evidence" value="ECO:0007669"/>
    <property type="project" value="InterPro"/>
</dbReference>
<feature type="domain" description="Receptor ligand binding region" evidence="8">
    <location>
        <begin position="23"/>
        <end position="81"/>
    </location>
</feature>
<comment type="subcellular location">
    <subcellularLocation>
        <location evidence="1">Membrane</location>
        <topology evidence="1">Multi-pass membrane protein</topology>
    </subcellularLocation>
</comment>
<keyword evidence="6" id="KW-0325">Glycoprotein</keyword>
<proteinExistence type="predicted"/>
<evidence type="ECO:0000256" key="4">
    <source>
        <dbReference type="ARBA" id="ARBA00023136"/>
    </source>
</evidence>